<sequence>MTVWAAETAVGGWRAFLVPGGAIAAALIAAYVTIRNFQHHDERVAKLVQTLKDWPEGVAGREETKKRLAAAIAAEKRRQRRRESARGFIELFLVAVIGEALGLAGVWWAFTTDHPLLVGLLIVIASSSVAIFSAGLIWDLLTEIGDWLWGRQTTTKSPVKKPSPKPPPVGKERTVRNRPRPPQGS</sequence>
<feature type="transmembrane region" description="Helical" evidence="2">
    <location>
        <begin position="87"/>
        <end position="110"/>
    </location>
</feature>
<accession>A0A4R1FAV9</accession>
<keyword evidence="2" id="KW-0472">Membrane</keyword>
<dbReference type="Proteomes" id="UP000294856">
    <property type="component" value="Unassembled WGS sequence"/>
</dbReference>
<gene>
    <name evidence="3" type="ORF">DFR71_6214</name>
</gene>
<feature type="region of interest" description="Disordered" evidence="1">
    <location>
        <begin position="152"/>
        <end position="185"/>
    </location>
</feature>
<feature type="transmembrane region" description="Helical" evidence="2">
    <location>
        <begin position="12"/>
        <end position="34"/>
    </location>
</feature>
<evidence type="ECO:0000256" key="1">
    <source>
        <dbReference type="SAM" id="MobiDB-lite"/>
    </source>
</evidence>
<evidence type="ECO:0000313" key="4">
    <source>
        <dbReference type="Proteomes" id="UP000294856"/>
    </source>
</evidence>
<feature type="transmembrane region" description="Helical" evidence="2">
    <location>
        <begin position="116"/>
        <end position="141"/>
    </location>
</feature>
<evidence type="ECO:0000256" key="2">
    <source>
        <dbReference type="SAM" id="Phobius"/>
    </source>
</evidence>
<comment type="caution">
    <text evidence="3">The sequence shown here is derived from an EMBL/GenBank/DDBJ whole genome shotgun (WGS) entry which is preliminary data.</text>
</comment>
<keyword evidence="2" id="KW-1133">Transmembrane helix</keyword>
<dbReference type="EMBL" id="SMFR01000008">
    <property type="protein sequence ID" value="TCJ89924.1"/>
    <property type="molecule type" value="Genomic_DNA"/>
</dbReference>
<dbReference type="RefSeq" id="WP_132370354.1">
    <property type="nucleotide sequence ID" value="NZ_SMFR01000008.1"/>
</dbReference>
<reference evidence="3 4" key="1">
    <citation type="submission" date="2019-03" db="EMBL/GenBank/DDBJ databases">
        <title>Genomic Encyclopedia of Type Strains, Phase IV (KMG-IV): sequencing the most valuable type-strain genomes for metagenomic binning, comparative biology and taxonomic classification.</title>
        <authorList>
            <person name="Goeker M."/>
        </authorList>
    </citation>
    <scope>NUCLEOTIDE SEQUENCE [LARGE SCALE GENOMIC DNA]</scope>
    <source>
        <strain evidence="3 4">DSM 44684</strain>
    </source>
</reference>
<dbReference type="AlphaFoldDB" id="A0A4R1FAV9"/>
<proteinExistence type="predicted"/>
<organism evidence="3 4">
    <name type="scientific">Nocardia alba</name>
    <dbReference type="NCBI Taxonomy" id="225051"/>
    <lineage>
        <taxon>Bacteria</taxon>
        <taxon>Bacillati</taxon>
        <taxon>Actinomycetota</taxon>
        <taxon>Actinomycetes</taxon>
        <taxon>Mycobacteriales</taxon>
        <taxon>Nocardiaceae</taxon>
        <taxon>Nocardia</taxon>
    </lineage>
</organism>
<protein>
    <submittedName>
        <fullName evidence="3">Uncharacterized protein</fullName>
    </submittedName>
</protein>
<keyword evidence="4" id="KW-1185">Reference proteome</keyword>
<keyword evidence="2" id="KW-0812">Transmembrane</keyword>
<evidence type="ECO:0000313" key="3">
    <source>
        <dbReference type="EMBL" id="TCJ89924.1"/>
    </source>
</evidence>
<name>A0A4R1FAV9_9NOCA</name>